<evidence type="ECO:0000313" key="2">
    <source>
        <dbReference type="Proteomes" id="UP000265325"/>
    </source>
</evidence>
<reference evidence="1 2" key="1">
    <citation type="submission" date="2015-05" db="EMBL/GenBank/DDBJ databases">
        <title>Draft Genome assembly of Streptomyces showdoensis.</title>
        <authorList>
            <person name="Thapa K.K."/>
            <person name="Metsa-Ketela M."/>
        </authorList>
    </citation>
    <scope>NUCLEOTIDE SEQUENCE [LARGE SCALE GENOMIC DNA]</scope>
    <source>
        <strain evidence="1 2">ATCC 15227</strain>
    </source>
</reference>
<keyword evidence="2" id="KW-1185">Reference proteome</keyword>
<dbReference type="OrthoDB" id="4099306at2"/>
<evidence type="ECO:0000313" key="1">
    <source>
        <dbReference type="EMBL" id="KKZ72927.1"/>
    </source>
</evidence>
<dbReference type="EMBL" id="LAQS01000021">
    <property type="protein sequence ID" value="KKZ72927.1"/>
    <property type="molecule type" value="Genomic_DNA"/>
</dbReference>
<proteinExistence type="predicted"/>
<dbReference type="Proteomes" id="UP000265325">
    <property type="component" value="Unassembled WGS sequence"/>
</dbReference>
<protein>
    <submittedName>
        <fullName evidence="1">Uncharacterized protein</fullName>
    </submittedName>
</protein>
<gene>
    <name evidence="1" type="ORF">VO63_15345</name>
</gene>
<comment type="caution">
    <text evidence="1">The sequence shown here is derived from an EMBL/GenBank/DDBJ whole genome shotgun (WGS) entry which is preliminary data.</text>
</comment>
<name>A0A2P2GN47_STREW</name>
<dbReference type="AlphaFoldDB" id="A0A2P2GN47"/>
<dbReference type="RefSeq" id="WP_046908336.1">
    <property type="nucleotide sequence ID" value="NZ_BAAAXG010000028.1"/>
</dbReference>
<organism evidence="1 2">
    <name type="scientific">Streptomyces showdoensis</name>
    <dbReference type="NCBI Taxonomy" id="68268"/>
    <lineage>
        <taxon>Bacteria</taxon>
        <taxon>Bacillati</taxon>
        <taxon>Actinomycetota</taxon>
        <taxon>Actinomycetes</taxon>
        <taxon>Kitasatosporales</taxon>
        <taxon>Streptomycetaceae</taxon>
        <taxon>Streptomyces</taxon>
    </lineage>
</organism>
<sequence length="202" mass="21757">MFSDGPVVRLLDLAVSVRDSAGRLSLDTELRRYVRLVRGDAVARWNCSPYAAAGALELAADGLGGAPAAFREKAVRAAGDTDPAEFLRALAKALREQDRAGVAEFSEIPLDGWEFLETFPLLFGLDALLMDEPGPVGEVVGTLLGNEHPFCTELAAGYAGEAQRARVLFPGAQGLRPRLSWADREALLAITATVDDHMQREH</sequence>
<accession>A0A2P2GN47</accession>